<dbReference type="InterPro" id="IPR036397">
    <property type="entry name" value="RNaseH_sf"/>
</dbReference>
<dbReference type="GO" id="GO:0003677">
    <property type="term" value="F:DNA binding"/>
    <property type="evidence" value="ECO:0007669"/>
    <property type="project" value="UniProtKB-KW"/>
</dbReference>
<dbReference type="Pfam" id="PF17921">
    <property type="entry name" value="Integrase_H2C2"/>
    <property type="match status" value="1"/>
</dbReference>
<evidence type="ECO:0000256" key="2">
    <source>
        <dbReference type="ARBA" id="ARBA00022723"/>
    </source>
</evidence>
<evidence type="ECO:0000256" key="6">
    <source>
        <dbReference type="ARBA" id="ARBA00022908"/>
    </source>
</evidence>
<dbReference type="GO" id="GO:0015074">
    <property type="term" value="P:DNA integration"/>
    <property type="evidence" value="ECO:0007669"/>
    <property type="project" value="UniProtKB-KW"/>
</dbReference>
<dbReference type="InterPro" id="IPR056924">
    <property type="entry name" value="SH3_Tf2-1"/>
</dbReference>
<dbReference type="GO" id="GO:0046872">
    <property type="term" value="F:metal ion binding"/>
    <property type="evidence" value="ECO:0007669"/>
    <property type="project" value="UniProtKB-KW"/>
</dbReference>
<dbReference type="InterPro" id="IPR001584">
    <property type="entry name" value="Integrase_cat-core"/>
</dbReference>
<gene>
    <name evidence="12" type="ORF">A2U01_0009550</name>
</gene>
<keyword evidence="8" id="KW-0808">Transferase</keyword>
<dbReference type="Proteomes" id="UP000265520">
    <property type="component" value="Unassembled WGS sequence"/>
</dbReference>
<evidence type="ECO:0000256" key="10">
    <source>
        <dbReference type="ARBA" id="ARBA00023172"/>
    </source>
</evidence>
<evidence type="ECO:0000256" key="9">
    <source>
        <dbReference type="ARBA" id="ARBA00023125"/>
    </source>
</evidence>
<evidence type="ECO:0000256" key="4">
    <source>
        <dbReference type="ARBA" id="ARBA00022801"/>
    </source>
</evidence>
<dbReference type="PANTHER" id="PTHR37984">
    <property type="entry name" value="PROTEIN CBG26694"/>
    <property type="match status" value="1"/>
</dbReference>
<keyword evidence="10" id="KW-0233">DNA recombination</keyword>
<dbReference type="GO" id="GO:0006508">
    <property type="term" value="P:proteolysis"/>
    <property type="evidence" value="ECO:0007669"/>
    <property type="project" value="UniProtKB-KW"/>
</dbReference>
<dbReference type="GO" id="GO:0003964">
    <property type="term" value="F:RNA-directed DNA polymerase activity"/>
    <property type="evidence" value="ECO:0007669"/>
    <property type="project" value="UniProtKB-KW"/>
</dbReference>
<accession>A0A392MNX1</accession>
<keyword evidence="1" id="KW-0645">Protease</keyword>
<name>A0A392MNX1_9FABA</name>
<keyword evidence="5" id="KW-0460">Magnesium</keyword>
<dbReference type="GO" id="GO:0004190">
    <property type="term" value="F:aspartic-type endopeptidase activity"/>
    <property type="evidence" value="ECO:0007669"/>
    <property type="project" value="UniProtKB-KW"/>
</dbReference>
<dbReference type="EMBL" id="LXQA010014596">
    <property type="protein sequence ID" value="MCH88659.1"/>
    <property type="molecule type" value="Genomic_DNA"/>
</dbReference>
<keyword evidence="8" id="KW-0239">DNA-directed DNA polymerase</keyword>
<reference evidence="12 13" key="1">
    <citation type="journal article" date="2018" name="Front. Plant Sci.">
        <title>Red Clover (Trifolium pratense) and Zigzag Clover (T. medium) - A Picture of Genomic Similarities and Differences.</title>
        <authorList>
            <person name="Dluhosova J."/>
            <person name="Istvanek J."/>
            <person name="Nedelnik J."/>
            <person name="Repkova J."/>
        </authorList>
    </citation>
    <scope>NUCLEOTIDE SEQUENCE [LARGE SCALE GENOMIC DNA]</scope>
    <source>
        <strain evidence="13">cv. 10/8</strain>
        <tissue evidence="12">Leaf</tissue>
    </source>
</reference>
<sequence>MLDQKLNTPFQQVWVAKLLGFDFEIQYKEGSSNLAADALSRKVGAELLALVLSNASDDLLESIKLAWQQDPHLQLIIQDLQKDPKSHSKYSWIRDELRRKGKLVVGDNFTIKESIFKWLHDSALGGHSGRDVTASRVKSLFYWKDMTKDILNYVKNCGICQKNKHDLAAYPGLLQPLPIPHQIWTHICMDFIEGLPTSAGKQVIFVVVDRLSKYAHFMALAHPYTALDVAQLFLDHVFKLHGLPESITSDRDPIFISSFWNDFFKLQGVALNKSSAYHPQSDGQTEVVNKCLETYLRCMCSDKPTQWYKWLSLAEWWYNTNYHSSIHTTPFEVVYGYPPPIHLPYLPGSSVVVTVDRSLLAREEAIKLLKFHLLRAQNRMTQQANKHRSDRVFTIGDYVFLKLQPYRQLSMKSHGFHKLLPKFYGPFPVTDRIGPSAYQLQLPVSAGIHNVFHVSQLKLCPNPQAQPVQHLPVAMVDAGKLPVAILDRKMVKRGHRAATKVLV</sequence>
<evidence type="ECO:0000313" key="13">
    <source>
        <dbReference type="Proteomes" id="UP000265520"/>
    </source>
</evidence>
<dbReference type="InterPro" id="IPR012337">
    <property type="entry name" value="RNaseH-like_sf"/>
</dbReference>
<protein>
    <submittedName>
        <fullName evidence="12">Ty3/gypsy retrotransposon protein</fullName>
    </submittedName>
</protein>
<dbReference type="PROSITE" id="PS50994">
    <property type="entry name" value="INTEGRASE"/>
    <property type="match status" value="1"/>
</dbReference>
<evidence type="ECO:0000256" key="7">
    <source>
        <dbReference type="ARBA" id="ARBA00022918"/>
    </source>
</evidence>
<dbReference type="Gene3D" id="3.30.420.10">
    <property type="entry name" value="Ribonuclease H-like superfamily/Ribonuclease H"/>
    <property type="match status" value="1"/>
</dbReference>
<evidence type="ECO:0000256" key="5">
    <source>
        <dbReference type="ARBA" id="ARBA00022842"/>
    </source>
</evidence>
<dbReference type="Gene3D" id="1.10.340.70">
    <property type="match status" value="1"/>
</dbReference>
<feature type="domain" description="Integrase catalytic" evidence="11">
    <location>
        <begin position="174"/>
        <end position="338"/>
    </location>
</feature>
<evidence type="ECO:0000259" key="11">
    <source>
        <dbReference type="PROSITE" id="PS50994"/>
    </source>
</evidence>
<organism evidence="12 13">
    <name type="scientific">Trifolium medium</name>
    <dbReference type="NCBI Taxonomy" id="97028"/>
    <lineage>
        <taxon>Eukaryota</taxon>
        <taxon>Viridiplantae</taxon>
        <taxon>Streptophyta</taxon>
        <taxon>Embryophyta</taxon>
        <taxon>Tracheophyta</taxon>
        <taxon>Spermatophyta</taxon>
        <taxon>Magnoliopsida</taxon>
        <taxon>eudicotyledons</taxon>
        <taxon>Gunneridae</taxon>
        <taxon>Pentapetalae</taxon>
        <taxon>rosids</taxon>
        <taxon>fabids</taxon>
        <taxon>Fabales</taxon>
        <taxon>Fabaceae</taxon>
        <taxon>Papilionoideae</taxon>
        <taxon>50 kb inversion clade</taxon>
        <taxon>NPAAA clade</taxon>
        <taxon>Hologalegina</taxon>
        <taxon>IRL clade</taxon>
        <taxon>Trifolieae</taxon>
        <taxon>Trifolium</taxon>
    </lineage>
</organism>
<evidence type="ECO:0000256" key="8">
    <source>
        <dbReference type="ARBA" id="ARBA00022932"/>
    </source>
</evidence>
<proteinExistence type="predicted"/>
<dbReference type="InterPro" id="IPR041588">
    <property type="entry name" value="Integrase_H2C2"/>
</dbReference>
<evidence type="ECO:0000256" key="3">
    <source>
        <dbReference type="ARBA" id="ARBA00022750"/>
    </source>
</evidence>
<keyword evidence="4" id="KW-0378">Hydrolase</keyword>
<keyword evidence="13" id="KW-1185">Reference proteome</keyword>
<dbReference type="Pfam" id="PF24626">
    <property type="entry name" value="SH3_Tf2-1"/>
    <property type="match status" value="1"/>
</dbReference>
<keyword evidence="2" id="KW-0479">Metal-binding</keyword>
<keyword evidence="6" id="KW-0229">DNA integration</keyword>
<keyword evidence="9" id="KW-0238">DNA-binding</keyword>
<dbReference type="GO" id="GO:0006310">
    <property type="term" value="P:DNA recombination"/>
    <property type="evidence" value="ECO:0007669"/>
    <property type="project" value="UniProtKB-KW"/>
</dbReference>
<keyword evidence="7" id="KW-0695">RNA-directed DNA polymerase</keyword>
<feature type="non-terminal residue" evidence="12">
    <location>
        <position position="503"/>
    </location>
</feature>
<keyword evidence="3" id="KW-0064">Aspartyl protease</keyword>
<dbReference type="GO" id="GO:0003887">
    <property type="term" value="F:DNA-directed DNA polymerase activity"/>
    <property type="evidence" value="ECO:0007669"/>
    <property type="project" value="UniProtKB-KW"/>
</dbReference>
<comment type="caution">
    <text evidence="12">The sequence shown here is derived from an EMBL/GenBank/DDBJ whole genome shotgun (WGS) entry which is preliminary data.</text>
</comment>
<dbReference type="InterPro" id="IPR050951">
    <property type="entry name" value="Retrovirus_Pol_polyprotein"/>
</dbReference>
<dbReference type="SUPFAM" id="SSF53098">
    <property type="entry name" value="Ribonuclease H-like"/>
    <property type="match status" value="1"/>
</dbReference>
<dbReference type="AlphaFoldDB" id="A0A392MNX1"/>
<evidence type="ECO:0000256" key="1">
    <source>
        <dbReference type="ARBA" id="ARBA00022670"/>
    </source>
</evidence>
<dbReference type="PANTHER" id="PTHR37984:SF5">
    <property type="entry name" value="PROTEIN NYNRIN-LIKE"/>
    <property type="match status" value="1"/>
</dbReference>
<evidence type="ECO:0000313" key="12">
    <source>
        <dbReference type="EMBL" id="MCH88659.1"/>
    </source>
</evidence>
<keyword evidence="8" id="KW-0548">Nucleotidyltransferase</keyword>